<dbReference type="EMBL" id="LVLJ01002020">
    <property type="protein sequence ID" value="OAE26968.1"/>
    <property type="molecule type" value="Genomic_DNA"/>
</dbReference>
<protein>
    <submittedName>
        <fullName evidence="2">Uncharacterized protein</fullName>
    </submittedName>
</protein>
<reference evidence="2" key="1">
    <citation type="submission" date="2016-03" db="EMBL/GenBank/DDBJ databases">
        <title>Mechanisms controlling the formation of the plant cell surface in tip-growing cells are functionally conserved among land plants.</title>
        <authorList>
            <person name="Honkanen S."/>
            <person name="Jones V.A."/>
            <person name="Morieri G."/>
            <person name="Champion C."/>
            <person name="Hetherington A.J."/>
            <person name="Kelly S."/>
            <person name="Saint-Marcoux D."/>
            <person name="Proust H."/>
            <person name="Prescott H."/>
            <person name="Dolan L."/>
        </authorList>
    </citation>
    <scope>NUCLEOTIDE SEQUENCE [LARGE SCALE GENOMIC DNA]</scope>
    <source>
        <tissue evidence="2">Whole gametophyte</tissue>
    </source>
</reference>
<proteinExistence type="predicted"/>
<evidence type="ECO:0000256" key="1">
    <source>
        <dbReference type="SAM" id="MobiDB-lite"/>
    </source>
</evidence>
<comment type="caution">
    <text evidence="2">The sequence shown here is derived from an EMBL/GenBank/DDBJ whole genome shotgun (WGS) entry which is preliminary data.</text>
</comment>
<gene>
    <name evidence="2" type="ORF">AXG93_1027s1090</name>
</gene>
<sequence length="220" mass="23871">MLFQPPERPEGPEGDRQGSLTPHAVTLRLNFSYPLQIVGWAAHHGVSDQACKVVDVTASDFRSKDPEFTTCDELRCIRNWSVNALAPCLENPRPGPYATNILGPNCKAQYSTVKDCPVQEGWAWRQVTRVAKEQRGLGELGGVSRGVRGHGAVADWQGNGKCKSSPLLMMEGGEIRLLGSLDGTQKKHPRVPKINPYVFLSGVSTALSSFGSFGGLIISQ</sequence>
<evidence type="ECO:0000313" key="3">
    <source>
        <dbReference type="Proteomes" id="UP000077202"/>
    </source>
</evidence>
<dbReference type="AlphaFoldDB" id="A0A176W1M9"/>
<keyword evidence="3" id="KW-1185">Reference proteome</keyword>
<organism evidence="2 3">
    <name type="scientific">Marchantia polymorpha subsp. ruderalis</name>
    <dbReference type="NCBI Taxonomy" id="1480154"/>
    <lineage>
        <taxon>Eukaryota</taxon>
        <taxon>Viridiplantae</taxon>
        <taxon>Streptophyta</taxon>
        <taxon>Embryophyta</taxon>
        <taxon>Marchantiophyta</taxon>
        <taxon>Marchantiopsida</taxon>
        <taxon>Marchantiidae</taxon>
        <taxon>Marchantiales</taxon>
        <taxon>Marchantiaceae</taxon>
        <taxon>Marchantia</taxon>
    </lineage>
</organism>
<feature type="compositionally biased region" description="Basic and acidic residues" evidence="1">
    <location>
        <begin position="7"/>
        <end position="16"/>
    </location>
</feature>
<feature type="region of interest" description="Disordered" evidence="1">
    <location>
        <begin position="1"/>
        <end position="20"/>
    </location>
</feature>
<name>A0A176W1M9_MARPO</name>
<dbReference type="Proteomes" id="UP000077202">
    <property type="component" value="Unassembled WGS sequence"/>
</dbReference>
<evidence type="ECO:0000313" key="2">
    <source>
        <dbReference type="EMBL" id="OAE26968.1"/>
    </source>
</evidence>
<accession>A0A176W1M9</accession>